<evidence type="ECO:0000313" key="3">
    <source>
        <dbReference type="Proteomes" id="UP001239445"/>
    </source>
</evidence>
<proteinExistence type="predicted"/>
<feature type="signal peptide" evidence="1">
    <location>
        <begin position="1"/>
        <end position="36"/>
    </location>
</feature>
<evidence type="ECO:0000256" key="1">
    <source>
        <dbReference type="SAM" id="SignalP"/>
    </source>
</evidence>
<evidence type="ECO:0008006" key="4">
    <source>
        <dbReference type="Google" id="ProtNLM"/>
    </source>
</evidence>
<comment type="caution">
    <text evidence="2">The sequence shown here is derived from an EMBL/GenBank/DDBJ whole genome shotgun (WGS) entry which is preliminary data.</text>
</comment>
<sequence length="228" mass="22460">MENMTSRLGRGLSRLSSPLLLLHLLLLQLLVQIVAAQEATVTITDFPGYSSQRTCAQKCLCNGNCVQNMYFAPFGCPVPLGNDCFCRRDLMSSAAKSISSCISIGCSANQVDIASATSIYAAYCAQNGYSPAVATAGGGGGGGGGGFIAATPALGAGGAGPTASTGDINNNGNAGNGGNGCGNQVANVSGVNIVCGSKSGAGLAAADVRLLAVGLTAGLGVAAWAFLV</sequence>
<protein>
    <recommendedName>
        <fullName evidence="4">Extracellular membrane protein CFEM domain-containing protein</fullName>
    </recommendedName>
</protein>
<keyword evidence="3" id="KW-1185">Reference proteome</keyword>
<accession>A0AAJ0BCT8</accession>
<gene>
    <name evidence="2" type="ORF">QBC47DRAFT_414664</name>
</gene>
<dbReference type="AlphaFoldDB" id="A0AAJ0BCT8"/>
<feature type="chain" id="PRO_5042475238" description="Extracellular membrane protein CFEM domain-containing protein" evidence="1">
    <location>
        <begin position="37"/>
        <end position="228"/>
    </location>
</feature>
<name>A0AAJ0BCT8_9PEZI</name>
<reference evidence="2" key="1">
    <citation type="submission" date="2023-06" db="EMBL/GenBank/DDBJ databases">
        <title>Genome-scale phylogeny and comparative genomics of the fungal order Sordariales.</title>
        <authorList>
            <consortium name="Lawrence Berkeley National Laboratory"/>
            <person name="Hensen N."/>
            <person name="Bonometti L."/>
            <person name="Westerberg I."/>
            <person name="Brannstrom I.O."/>
            <person name="Guillou S."/>
            <person name="Cros-Aarteil S."/>
            <person name="Calhoun S."/>
            <person name="Haridas S."/>
            <person name="Kuo A."/>
            <person name="Mondo S."/>
            <person name="Pangilinan J."/>
            <person name="Riley R."/>
            <person name="Labutti K."/>
            <person name="Andreopoulos B."/>
            <person name="Lipzen A."/>
            <person name="Chen C."/>
            <person name="Yanf M."/>
            <person name="Daum C."/>
            <person name="Ng V."/>
            <person name="Clum A."/>
            <person name="Steindorff A."/>
            <person name="Ohm R."/>
            <person name="Martin F."/>
            <person name="Silar P."/>
            <person name="Natvig D."/>
            <person name="Lalanne C."/>
            <person name="Gautier V."/>
            <person name="Ament-Velasquez S.L."/>
            <person name="Kruys A."/>
            <person name="Hutchinson M.I."/>
            <person name="Powell A.J."/>
            <person name="Barry K."/>
            <person name="Miller A.N."/>
            <person name="Grigoriev I.V."/>
            <person name="Debuchy R."/>
            <person name="Gladieux P."/>
            <person name="Thoren M.H."/>
            <person name="Johannesson H."/>
        </authorList>
    </citation>
    <scope>NUCLEOTIDE SEQUENCE</scope>
    <source>
        <strain evidence="2">PSN4</strain>
    </source>
</reference>
<dbReference type="EMBL" id="MU839835">
    <property type="protein sequence ID" value="KAK1754713.1"/>
    <property type="molecule type" value="Genomic_DNA"/>
</dbReference>
<dbReference type="Proteomes" id="UP001239445">
    <property type="component" value="Unassembled WGS sequence"/>
</dbReference>
<keyword evidence="1" id="KW-0732">Signal</keyword>
<evidence type="ECO:0000313" key="2">
    <source>
        <dbReference type="EMBL" id="KAK1754713.1"/>
    </source>
</evidence>
<organism evidence="2 3">
    <name type="scientific">Echria macrotheca</name>
    <dbReference type="NCBI Taxonomy" id="438768"/>
    <lineage>
        <taxon>Eukaryota</taxon>
        <taxon>Fungi</taxon>
        <taxon>Dikarya</taxon>
        <taxon>Ascomycota</taxon>
        <taxon>Pezizomycotina</taxon>
        <taxon>Sordariomycetes</taxon>
        <taxon>Sordariomycetidae</taxon>
        <taxon>Sordariales</taxon>
        <taxon>Schizotheciaceae</taxon>
        <taxon>Echria</taxon>
    </lineage>
</organism>